<sequence>PGPGPASLTGLALVVVAAQGVQVHSESLCGVLVDSRLLIPIFRPLLLHPPRPRLHPRIRGVAVEPHELRVVHVADGDEAGLPEARPGHGGVDIPQGVGAWGRGGVRPGPTSSRRGSRVPGDGPGREEGVEGQRDGSGRKPVQTSNGVEKRGREAREGQAGTWGGAGLDSGVGVARFLGSCPPDSRAVPSHLPAEAVPSRPRTHPPGSRSGPGPPRAAGEAFAAP</sequence>
<accession>A0AC11BV23</accession>
<proteinExistence type="predicted"/>
<reference evidence="1" key="3">
    <citation type="submission" date="2025-09" db="UniProtKB">
        <authorList>
            <consortium name="Ensembl"/>
        </authorList>
    </citation>
    <scope>IDENTIFICATION</scope>
</reference>
<organism evidence="1">
    <name type="scientific">Ovis aries</name>
    <name type="common">Sheep</name>
    <dbReference type="NCBI Taxonomy" id="9940"/>
    <lineage>
        <taxon>Eukaryota</taxon>
        <taxon>Metazoa</taxon>
        <taxon>Chordata</taxon>
        <taxon>Craniata</taxon>
        <taxon>Vertebrata</taxon>
        <taxon>Euteleostomi</taxon>
        <taxon>Mammalia</taxon>
        <taxon>Eutheria</taxon>
        <taxon>Laurasiatheria</taxon>
        <taxon>Artiodactyla</taxon>
        <taxon>Ruminantia</taxon>
        <taxon>Pecora</taxon>
        <taxon>Bovidae</taxon>
        <taxon>Caprinae</taxon>
        <taxon>Ovis</taxon>
    </lineage>
</organism>
<evidence type="ECO:0000313" key="1">
    <source>
        <dbReference type="Ensembl" id="ENSOARP00020017759.2"/>
    </source>
</evidence>
<protein>
    <submittedName>
        <fullName evidence="1">Uncharacterized protein</fullName>
    </submittedName>
</protein>
<reference evidence="1" key="2">
    <citation type="submission" date="2025-08" db="UniProtKB">
        <authorList>
            <consortium name="Ensembl"/>
        </authorList>
    </citation>
    <scope>IDENTIFICATION</scope>
</reference>
<name>A0AC11BV23_SHEEP</name>
<reference evidence="1" key="1">
    <citation type="submission" date="2020-11" db="EMBL/GenBank/DDBJ databases">
        <authorList>
            <person name="Davenport K.M."/>
            <person name="Bickhart D.M."/>
            <person name="Smith T.P.L."/>
            <person name="Murdoch B.M."/>
            <person name="Rosen B.D."/>
        </authorList>
    </citation>
    <scope>NUCLEOTIDE SEQUENCE [LARGE SCALE GENOMIC DNA]</scope>
    <source>
        <strain evidence="1">OAR_USU_Benz2616</strain>
    </source>
</reference>
<dbReference type="Ensembl" id="ENSOART00020021452.2">
    <property type="protein sequence ID" value="ENSOARP00020017759.2"/>
    <property type="gene ID" value="ENSOARG00020014030.2"/>
</dbReference>